<proteinExistence type="predicted"/>
<evidence type="ECO:0008006" key="3">
    <source>
        <dbReference type="Google" id="ProtNLM"/>
    </source>
</evidence>
<accession>A0ABV7RE81</accession>
<keyword evidence="2" id="KW-1185">Reference proteome</keyword>
<name>A0ABV7RE81_9NEIS</name>
<comment type="caution">
    <text evidence="1">The sequence shown here is derived from an EMBL/GenBank/DDBJ whole genome shotgun (WGS) entry which is preliminary data.</text>
</comment>
<dbReference type="RefSeq" id="WP_386091464.1">
    <property type="nucleotide sequence ID" value="NZ_JBHRXN010000030.1"/>
</dbReference>
<evidence type="ECO:0000313" key="1">
    <source>
        <dbReference type="EMBL" id="MFC3532594.1"/>
    </source>
</evidence>
<gene>
    <name evidence="1" type="ORF">ACFOLG_10415</name>
</gene>
<reference evidence="2" key="1">
    <citation type="journal article" date="2019" name="Int. J. Syst. Evol. Microbiol.">
        <title>The Global Catalogue of Microorganisms (GCM) 10K type strain sequencing project: providing services to taxonomists for standard genome sequencing and annotation.</title>
        <authorList>
            <consortium name="The Broad Institute Genomics Platform"/>
            <consortium name="The Broad Institute Genome Sequencing Center for Infectious Disease"/>
            <person name="Wu L."/>
            <person name="Ma J."/>
        </authorList>
    </citation>
    <scope>NUCLEOTIDE SEQUENCE [LARGE SCALE GENOMIC DNA]</scope>
    <source>
        <strain evidence="2">KCTC 42742</strain>
    </source>
</reference>
<protein>
    <recommendedName>
        <fullName evidence="3">Secreted protein</fullName>
    </recommendedName>
</protein>
<evidence type="ECO:0000313" key="2">
    <source>
        <dbReference type="Proteomes" id="UP001595741"/>
    </source>
</evidence>
<dbReference type="Proteomes" id="UP001595741">
    <property type="component" value="Unassembled WGS sequence"/>
</dbReference>
<dbReference type="EMBL" id="JBHRXN010000030">
    <property type="protein sequence ID" value="MFC3532594.1"/>
    <property type="molecule type" value="Genomic_DNA"/>
</dbReference>
<organism evidence="1 2">
    <name type="scientific">Vogesella facilis</name>
    <dbReference type="NCBI Taxonomy" id="1655232"/>
    <lineage>
        <taxon>Bacteria</taxon>
        <taxon>Pseudomonadati</taxon>
        <taxon>Pseudomonadota</taxon>
        <taxon>Betaproteobacteria</taxon>
        <taxon>Neisseriales</taxon>
        <taxon>Chromobacteriaceae</taxon>
        <taxon>Vogesella</taxon>
    </lineage>
</organism>
<sequence length="114" mass="12242">MMLLLCRAACGQPWGACKGGGFYALLSRTQSIRYGFPLAFSACGECGRGTFQQYGIAGCFYSAFCRACHTPCAVATPPTTQARNTKHNINVIVVGRSTPAAGKKKAVQHWPHGW</sequence>